<organism evidence="6 7">
    <name type="scientific">Amnimonas aquatica</name>
    <dbReference type="NCBI Taxonomy" id="2094561"/>
    <lineage>
        <taxon>Bacteria</taxon>
        <taxon>Pseudomonadati</taxon>
        <taxon>Pseudomonadota</taxon>
        <taxon>Gammaproteobacteria</taxon>
        <taxon>Moraxellales</taxon>
        <taxon>Moraxellaceae</taxon>
        <taxon>Amnimonas</taxon>
    </lineage>
</organism>
<evidence type="ECO:0000256" key="3">
    <source>
        <dbReference type="ARBA" id="ARBA00023098"/>
    </source>
</evidence>
<feature type="short sequence motif" description="GXSXG" evidence="4">
    <location>
        <begin position="190"/>
        <end position="194"/>
    </location>
</feature>
<keyword evidence="3 4" id="KW-0443">Lipid metabolism</keyword>
<dbReference type="Gene3D" id="3.40.1090.10">
    <property type="entry name" value="Cytosolic phospholipase A2 catalytic domain"/>
    <property type="match status" value="2"/>
</dbReference>
<dbReference type="Pfam" id="PF11815">
    <property type="entry name" value="DUF3336"/>
    <property type="match status" value="1"/>
</dbReference>
<sequence length="517" mass="59219">MATILNTSLLNAPRQNPRLEQLRNAREHANSYGEWREISLELDALSGMDLWKMETASGDYHHELLRERLLTLRQWQQSHNHKLLIRALREGLHHDLGNMSNPRLYGRAHVGTKKLVEDYVGQVCESLEYLCDANIEHLSNDEKLALFEDILRSFGQPALQLSGGATLGMFHIGVCKALDEQDLLPSVISGSSAGSLVASMIGTHTRDEMTAYYDGDALYKHAWSWNRLSDGLRGKGFANQKQLETFIRQNIGEYSFQEAFEKTGRHINVSISPIGANQKSRLMNELTSPYLLVWSAVLASCAVPVLFPPVTLTTKTAEGQHQPYMPLERWVDGSMRSDMPRRRLMRLYNVNYFIASQVNPHIVPLLESERRRRERARISSLPRRILKLQSRLAGMGALQVIHDSTRNEALRAMLSHGYTMLSQSYHGDATIAPRRYTHQHYRHMLQNPTRESVIWFRQQGERATWPKIDQIRIQSRISMTLQRCVAHLLARRAHNWHEAEVRALLNPHLQGVHARTS</sequence>
<dbReference type="CDD" id="cd07206">
    <property type="entry name" value="Pat_TGL3-4-5_SDP1"/>
    <property type="match status" value="1"/>
</dbReference>
<evidence type="ECO:0000256" key="1">
    <source>
        <dbReference type="ARBA" id="ARBA00022801"/>
    </source>
</evidence>
<dbReference type="SUPFAM" id="SSF52151">
    <property type="entry name" value="FabD/lysophospholipase-like"/>
    <property type="match status" value="1"/>
</dbReference>
<feature type="domain" description="PNPLA" evidence="5">
    <location>
        <begin position="159"/>
        <end position="345"/>
    </location>
</feature>
<dbReference type="InterPro" id="IPR016035">
    <property type="entry name" value="Acyl_Trfase/lysoPLipase"/>
</dbReference>
<comment type="caution">
    <text evidence="4">Lacks conserved residue(s) required for the propagation of feature annotation.</text>
</comment>
<evidence type="ECO:0000259" key="5">
    <source>
        <dbReference type="PROSITE" id="PS51635"/>
    </source>
</evidence>
<proteinExistence type="predicted"/>
<feature type="active site" description="Proton acceptor" evidence="4">
    <location>
        <position position="332"/>
    </location>
</feature>
<reference evidence="7" key="1">
    <citation type="submission" date="2018-02" db="EMBL/GenBank/DDBJ databases">
        <title>Genome sequencing of Solimonas sp. HR-BB.</title>
        <authorList>
            <person name="Lee Y."/>
            <person name="Jeon C.O."/>
        </authorList>
    </citation>
    <scope>NUCLEOTIDE SEQUENCE [LARGE SCALE GENOMIC DNA]</scope>
    <source>
        <strain evidence="7">HR-E</strain>
    </source>
</reference>
<dbReference type="RefSeq" id="WP_105192310.1">
    <property type="nucleotide sequence ID" value="NZ_PTQZ01000118.1"/>
</dbReference>
<dbReference type="GO" id="GO:0016042">
    <property type="term" value="P:lipid catabolic process"/>
    <property type="evidence" value="ECO:0007669"/>
    <property type="project" value="UniProtKB-UniRule"/>
</dbReference>
<dbReference type="EMBL" id="PTQZ01000118">
    <property type="protein sequence ID" value="PQA42495.1"/>
    <property type="molecule type" value="Genomic_DNA"/>
</dbReference>
<keyword evidence="1 4" id="KW-0378">Hydrolase</keyword>
<keyword evidence="7" id="KW-1185">Reference proteome</keyword>
<dbReference type="Proteomes" id="UP000243900">
    <property type="component" value="Unassembled WGS sequence"/>
</dbReference>
<dbReference type="Pfam" id="PF01734">
    <property type="entry name" value="Patatin"/>
    <property type="match status" value="1"/>
</dbReference>
<evidence type="ECO:0000313" key="7">
    <source>
        <dbReference type="Proteomes" id="UP000243900"/>
    </source>
</evidence>
<dbReference type="InterPro" id="IPR002641">
    <property type="entry name" value="PNPLA_dom"/>
</dbReference>
<dbReference type="PROSITE" id="PS51635">
    <property type="entry name" value="PNPLA"/>
    <property type="match status" value="1"/>
</dbReference>
<evidence type="ECO:0000256" key="4">
    <source>
        <dbReference type="PROSITE-ProRule" id="PRU01161"/>
    </source>
</evidence>
<dbReference type="GO" id="GO:0004806">
    <property type="term" value="F:triacylglycerol lipase activity"/>
    <property type="evidence" value="ECO:0007669"/>
    <property type="project" value="InterPro"/>
</dbReference>
<dbReference type="InterPro" id="IPR050301">
    <property type="entry name" value="NTE"/>
</dbReference>
<dbReference type="InterPro" id="IPR021771">
    <property type="entry name" value="Triacylglycerol_lipase_N"/>
</dbReference>
<evidence type="ECO:0000256" key="2">
    <source>
        <dbReference type="ARBA" id="ARBA00022963"/>
    </source>
</evidence>
<dbReference type="PANTHER" id="PTHR14226:SF10">
    <property type="entry name" value="TRIACYLGLYCEROL LIPASE 4-RELATED"/>
    <property type="match status" value="1"/>
</dbReference>
<evidence type="ECO:0000313" key="6">
    <source>
        <dbReference type="EMBL" id="PQA42495.1"/>
    </source>
</evidence>
<keyword evidence="2 4" id="KW-0442">Lipid degradation</keyword>
<gene>
    <name evidence="6" type="ORF">C5O18_05870</name>
</gene>
<protein>
    <submittedName>
        <fullName evidence="6">DUF3336 domain-containing protein</fullName>
    </submittedName>
</protein>
<dbReference type="AlphaFoldDB" id="A0A2P6ASI4"/>
<comment type="caution">
    <text evidence="6">The sequence shown here is derived from an EMBL/GenBank/DDBJ whole genome shotgun (WGS) entry which is preliminary data.</text>
</comment>
<dbReference type="OrthoDB" id="7055653at2"/>
<name>A0A2P6ASI4_9GAMM</name>
<feature type="active site" description="Nucleophile" evidence="4">
    <location>
        <position position="192"/>
    </location>
</feature>
<accession>A0A2P6ASI4</accession>
<dbReference type="PANTHER" id="PTHR14226">
    <property type="entry name" value="NEUROPATHY TARGET ESTERASE/SWISS CHEESE D.MELANOGASTER"/>
    <property type="match status" value="1"/>
</dbReference>